<dbReference type="InterPro" id="IPR050902">
    <property type="entry name" value="ABC_Transporter_SBP"/>
</dbReference>
<dbReference type="Gene3D" id="3.40.50.1980">
    <property type="entry name" value="Nitrogenase molybdenum iron protein domain"/>
    <property type="match status" value="2"/>
</dbReference>
<reference evidence="3" key="1">
    <citation type="journal article" date="2019" name="Int. J. Syst. Evol. Microbiol.">
        <title>The Global Catalogue of Microorganisms (GCM) 10K type strain sequencing project: providing services to taxonomists for standard genome sequencing and annotation.</title>
        <authorList>
            <consortium name="The Broad Institute Genomics Platform"/>
            <consortium name="The Broad Institute Genome Sequencing Center for Infectious Disease"/>
            <person name="Wu L."/>
            <person name="Ma J."/>
        </authorList>
    </citation>
    <scope>NUCLEOTIDE SEQUENCE [LARGE SCALE GENOMIC DNA]</scope>
    <source>
        <strain evidence="3">KCTC 42911</strain>
    </source>
</reference>
<proteinExistence type="predicted"/>
<evidence type="ECO:0000313" key="2">
    <source>
        <dbReference type="EMBL" id="MFC3612526.1"/>
    </source>
</evidence>
<feature type="domain" description="Fe/B12 periplasmic-binding" evidence="1">
    <location>
        <begin position="34"/>
        <end position="287"/>
    </location>
</feature>
<name>A0ABV7TA91_9RHOB</name>
<dbReference type="InterPro" id="IPR002491">
    <property type="entry name" value="ABC_transptr_periplasmic_BD"/>
</dbReference>
<dbReference type="EMBL" id="JBHRXI010000001">
    <property type="protein sequence ID" value="MFC3612526.1"/>
    <property type="molecule type" value="Genomic_DNA"/>
</dbReference>
<dbReference type="Proteomes" id="UP001595629">
    <property type="component" value="Unassembled WGS sequence"/>
</dbReference>
<evidence type="ECO:0000313" key="3">
    <source>
        <dbReference type="Proteomes" id="UP001595629"/>
    </source>
</evidence>
<organism evidence="2 3">
    <name type="scientific">Lutimaribacter marinistellae</name>
    <dbReference type="NCBI Taxonomy" id="1820329"/>
    <lineage>
        <taxon>Bacteria</taxon>
        <taxon>Pseudomonadati</taxon>
        <taxon>Pseudomonadota</taxon>
        <taxon>Alphaproteobacteria</taxon>
        <taxon>Rhodobacterales</taxon>
        <taxon>Roseobacteraceae</taxon>
        <taxon>Lutimaribacter</taxon>
    </lineage>
</organism>
<dbReference type="PANTHER" id="PTHR30535">
    <property type="entry name" value="VITAMIN B12-BINDING PROTEIN"/>
    <property type="match status" value="1"/>
</dbReference>
<sequence length="287" mass="29724">MKRVSLLGGLQIALTSLLAIVALTATLRAEPAQRIVSVGGSVTEIVYALGQEHRLVARDTTSNHPEAVTALPDVGYIRRLSPEGLLSVDPDMILAEEGAGPPEALELLSESQIPVVTIPTGFDRAAVLAKIEAVASVLDVPEEGAALAARVGAEIDRAAARELSRKKVLFVLSMQGGRIMAGGQNTAAEGIISLSGAENAAQGFEGYKLLTDEAVLTAAPDVILVMNSRGDRHLSDEALLSHPGLAATPAGQTGAILRMDGMLLLGFSVRTGQAVTELANGLERVGS</sequence>
<accession>A0ABV7TA91</accession>
<dbReference type="Pfam" id="PF01497">
    <property type="entry name" value="Peripla_BP_2"/>
    <property type="match status" value="1"/>
</dbReference>
<dbReference type="CDD" id="cd01149">
    <property type="entry name" value="HutB"/>
    <property type="match status" value="1"/>
</dbReference>
<dbReference type="SUPFAM" id="SSF53807">
    <property type="entry name" value="Helical backbone' metal receptor"/>
    <property type="match status" value="1"/>
</dbReference>
<dbReference type="PANTHER" id="PTHR30535:SF4">
    <property type="entry name" value="HEMIN-BINDING PERIPLASMIC PROTEIN HMUT"/>
    <property type="match status" value="1"/>
</dbReference>
<dbReference type="PROSITE" id="PS50983">
    <property type="entry name" value="FE_B12_PBP"/>
    <property type="match status" value="1"/>
</dbReference>
<keyword evidence="3" id="KW-1185">Reference proteome</keyword>
<dbReference type="RefSeq" id="WP_386733705.1">
    <property type="nucleotide sequence ID" value="NZ_JBHRXI010000001.1"/>
</dbReference>
<comment type="caution">
    <text evidence="2">The sequence shown here is derived from an EMBL/GenBank/DDBJ whole genome shotgun (WGS) entry which is preliminary data.</text>
</comment>
<protein>
    <submittedName>
        <fullName evidence="2">Hemin ABC transporter substrate-binding protein</fullName>
    </submittedName>
</protein>
<gene>
    <name evidence="2" type="ORF">ACFORG_02030</name>
</gene>
<evidence type="ECO:0000259" key="1">
    <source>
        <dbReference type="PROSITE" id="PS50983"/>
    </source>
</evidence>